<sequence>MENTHVLEGYRDQEKGAYLGAVASIATADRAASEEEMQYIVTLCDAAGISAQQKDAVVRAASELSGDELKKCLDILKNSELKYALVTDIIAFAKADNHYAEEEQQKVKEISQYLGVDQNQFSLLNEFTDKAAAKDVPAEEKASPSFLSSLGLNDKLKNAGINSNSLMKGLLGIAGPIILGSIVSGAMRRRGRSTGMLGGMGGLIGGAGLGSIIGMLSGGRGFRNSGGLLGRILGRRF</sequence>
<dbReference type="CDD" id="cd07177">
    <property type="entry name" value="terB_like"/>
    <property type="match status" value="1"/>
</dbReference>
<dbReference type="RefSeq" id="WP_081163730.1">
    <property type="nucleotide sequence ID" value="NZ_LWBP01000100.1"/>
</dbReference>
<keyword evidence="1" id="KW-1133">Transmembrane helix</keyword>
<dbReference type="InterPro" id="IPR007791">
    <property type="entry name" value="DjlA_N"/>
</dbReference>
<feature type="domain" description="Co-chaperone DjlA N-terminal" evidence="2">
    <location>
        <begin position="21"/>
        <end position="123"/>
    </location>
</feature>
<dbReference type="Pfam" id="PF05099">
    <property type="entry name" value="TerB"/>
    <property type="match status" value="1"/>
</dbReference>
<dbReference type="Proteomes" id="UP000192276">
    <property type="component" value="Unassembled WGS sequence"/>
</dbReference>
<proteinExistence type="predicted"/>
<dbReference type="EMBL" id="LWBP01000100">
    <property type="protein sequence ID" value="OQP63653.1"/>
    <property type="molecule type" value="Genomic_DNA"/>
</dbReference>
<keyword evidence="4" id="KW-1185">Reference proteome</keyword>
<evidence type="ECO:0000256" key="1">
    <source>
        <dbReference type="SAM" id="Phobius"/>
    </source>
</evidence>
<dbReference type="InterPro" id="IPR029024">
    <property type="entry name" value="TerB-like"/>
</dbReference>
<comment type="caution">
    <text evidence="3">The sequence shown here is derived from an EMBL/GenBank/DDBJ whole genome shotgun (WGS) entry which is preliminary data.</text>
</comment>
<keyword evidence="1" id="KW-0812">Transmembrane</keyword>
<organism evidence="3 4">
    <name type="scientific">Niastella populi</name>
    <dbReference type="NCBI Taxonomy" id="550983"/>
    <lineage>
        <taxon>Bacteria</taxon>
        <taxon>Pseudomonadati</taxon>
        <taxon>Bacteroidota</taxon>
        <taxon>Chitinophagia</taxon>
        <taxon>Chitinophagales</taxon>
        <taxon>Chitinophagaceae</taxon>
        <taxon>Niastella</taxon>
    </lineage>
</organism>
<dbReference type="STRING" id="550983.A4R26_16920"/>
<reference evidence="4" key="1">
    <citation type="submission" date="2016-04" db="EMBL/GenBank/DDBJ databases">
        <authorList>
            <person name="Chen L."/>
            <person name="Zhuang W."/>
            <person name="Wang G."/>
        </authorList>
    </citation>
    <scope>NUCLEOTIDE SEQUENCE [LARGE SCALE GENOMIC DNA]</scope>
    <source>
        <strain evidence="4">208</strain>
    </source>
</reference>
<name>A0A1V9FZ78_9BACT</name>
<keyword evidence="1" id="KW-0472">Membrane</keyword>
<feature type="transmembrane region" description="Helical" evidence="1">
    <location>
        <begin position="165"/>
        <end position="183"/>
    </location>
</feature>
<evidence type="ECO:0000259" key="2">
    <source>
        <dbReference type="Pfam" id="PF05099"/>
    </source>
</evidence>
<dbReference type="AlphaFoldDB" id="A0A1V9FZ78"/>
<dbReference type="OrthoDB" id="966148at2"/>
<dbReference type="SUPFAM" id="SSF158682">
    <property type="entry name" value="TerB-like"/>
    <property type="match status" value="1"/>
</dbReference>
<gene>
    <name evidence="3" type="ORF">A4R26_16920</name>
</gene>
<accession>A0A1V9FZ78</accession>
<feature type="transmembrane region" description="Helical" evidence="1">
    <location>
        <begin position="195"/>
        <end position="216"/>
    </location>
</feature>
<evidence type="ECO:0000313" key="4">
    <source>
        <dbReference type="Proteomes" id="UP000192276"/>
    </source>
</evidence>
<dbReference type="Gene3D" id="1.10.3680.10">
    <property type="entry name" value="TerB-like"/>
    <property type="match status" value="1"/>
</dbReference>
<protein>
    <recommendedName>
        <fullName evidence="2">Co-chaperone DjlA N-terminal domain-containing protein</fullName>
    </recommendedName>
</protein>
<evidence type="ECO:0000313" key="3">
    <source>
        <dbReference type="EMBL" id="OQP63653.1"/>
    </source>
</evidence>